<dbReference type="PANTHER" id="PTHR43214">
    <property type="entry name" value="TWO-COMPONENT RESPONSE REGULATOR"/>
    <property type="match status" value="1"/>
</dbReference>
<dbReference type="SMART" id="SM00421">
    <property type="entry name" value="HTH_LUXR"/>
    <property type="match status" value="1"/>
</dbReference>
<keyword evidence="3" id="KW-0804">Transcription</keyword>
<dbReference type="SUPFAM" id="SSF46894">
    <property type="entry name" value="C-terminal effector domain of the bipartite response regulators"/>
    <property type="match status" value="1"/>
</dbReference>
<dbReference type="InterPro" id="IPR016032">
    <property type="entry name" value="Sig_transdc_resp-reg_C-effctor"/>
</dbReference>
<dbReference type="Gene3D" id="3.40.50.2300">
    <property type="match status" value="1"/>
</dbReference>
<dbReference type="InterPro" id="IPR039420">
    <property type="entry name" value="WalR-like"/>
</dbReference>
<gene>
    <name evidence="5" type="ORF">SAMN05421854_1011142</name>
</gene>
<proteinExistence type="predicted"/>
<dbReference type="STRING" id="112413.SAMN05421854_1011142"/>
<keyword evidence="2" id="KW-0238">DNA-binding</keyword>
<dbReference type="Proteomes" id="UP000199137">
    <property type="component" value="Unassembled WGS sequence"/>
</dbReference>
<organism evidence="5 6">
    <name type="scientific">Amycolatopsis rubida</name>
    <dbReference type="NCBI Taxonomy" id="112413"/>
    <lineage>
        <taxon>Bacteria</taxon>
        <taxon>Bacillati</taxon>
        <taxon>Actinomycetota</taxon>
        <taxon>Actinomycetes</taxon>
        <taxon>Pseudonocardiales</taxon>
        <taxon>Pseudonocardiaceae</taxon>
        <taxon>Amycolatopsis</taxon>
    </lineage>
</organism>
<accession>A0A1I5FHT2</accession>
<dbReference type="Pfam" id="PF00196">
    <property type="entry name" value="GerE"/>
    <property type="match status" value="1"/>
</dbReference>
<dbReference type="GO" id="GO:0006355">
    <property type="term" value="P:regulation of DNA-templated transcription"/>
    <property type="evidence" value="ECO:0007669"/>
    <property type="project" value="InterPro"/>
</dbReference>
<evidence type="ECO:0000313" key="5">
    <source>
        <dbReference type="EMBL" id="SFO23358.1"/>
    </source>
</evidence>
<sequence length="104" mass="11419">MFDLDEHAFAALRAGATGFLLKDTRPAFARRCAWRPPPRADIAALAPLEREMLTLVAGGLSNVEITERATVKTYVGRLLAKLDARDRAQPVIVAYEAGLVRSRN</sequence>
<name>A0A1I5FHT2_9PSEU</name>
<keyword evidence="1" id="KW-0805">Transcription regulation</keyword>
<dbReference type="OrthoDB" id="3699634at2"/>
<feature type="domain" description="HTH luxR-type" evidence="4">
    <location>
        <begin position="38"/>
        <end position="98"/>
    </location>
</feature>
<reference evidence="5 6" key="1">
    <citation type="submission" date="2016-10" db="EMBL/GenBank/DDBJ databases">
        <authorList>
            <person name="de Groot N.N."/>
        </authorList>
    </citation>
    <scope>NUCLEOTIDE SEQUENCE [LARGE SCALE GENOMIC DNA]</scope>
    <source>
        <strain evidence="5 6">DSM 44637</strain>
    </source>
</reference>
<dbReference type="InterPro" id="IPR000792">
    <property type="entry name" value="Tscrpt_reg_LuxR_C"/>
</dbReference>
<dbReference type="AlphaFoldDB" id="A0A1I5FHT2"/>
<dbReference type="PROSITE" id="PS50043">
    <property type="entry name" value="HTH_LUXR_2"/>
    <property type="match status" value="1"/>
</dbReference>
<evidence type="ECO:0000259" key="4">
    <source>
        <dbReference type="PROSITE" id="PS50043"/>
    </source>
</evidence>
<evidence type="ECO:0000256" key="1">
    <source>
        <dbReference type="ARBA" id="ARBA00023015"/>
    </source>
</evidence>
<dbReference type="PANTHER" id="PTHR43214:SF24">
    <property type="entry name" value="TRANSCRIPTIONAL REGULATORY PROTEIN NARL-RELATED"/>
    <property type="match status" value="1"/>
</dbReference>
<evidence type="ECO:0000313" key="6">
    <source>
        <dbReference type="Proteomes" id="UP000199137"/>
    </source>
</evidence>
<dbReference type="GO" id="GO:0003677">
    <property type="term" value="F:DNA binding"/>
    <property type="evidence" value="ECO:0007669"/>
    <property type="project" value="UniProtKB-KW"/>
</dbReference>
<protein>
    <submittedName>
        <fullName evidence="5">Regulatory protein, luxR family</fullName>
    </submittedName>
</protein>
<evidence type="ECO:0000256" key="3">
    <source>
        <dbReference type="ARBA" id="ARBA00023163"/>
    </source>
</evidence>
<evidence type="ECO:0000256" key="2">
    <source>
        <dbReference type="ARBA" id="ARBA00023125"/>
    </source>
</evidence>
<dbReference type="EMBL" id="FOWC01000001">
    <property type="protein sequence ID" value="SFO23358.1"/>
    <property type="molecule type" value="Genomic_DNA"/>
</dbReference>